<dbReference type="Proteomes" id="UP001485043">
    <property type="component" value="Unassembled WGS sequence"/>
</dbReference>
<dbReference type="FunFam" id="3.40.50.720:FF:000084">
    <property type="entry name" value="Short-chain dehydrogenase reductase"/>
    <property type="match status" value="1"/>
</dbReference>
<dbReference type="PROSITE" id="PS00061">
    <property type="entry name" value="ADH_SHORT"/>
    <property type="match status" value="1"/>
</dbReference>
<dbReference type="CDD" id="cd05233">
    <property type="entry name" value="SDR_c"/>
    <property type="match status" value="1"/>
</dbReference>
<keyword evidence="2" id="KW-0560">Oxidoreductase</keyword>
<dbReference type="EMBL" id="JALJOV010000079">
    <property type="protein sequence ID" value="KAK9867549.1"/>
    <property type="molecule type" value="Genomic_DNA"/>
</dbReference>
<protein>
    <submittedName>
        <fullName evidence="3">Uncharacterized protein</fullName>
    </submittedName>
</protein>
<evidence type="ECO:0000256" key="1">
    <source>
        <dbReference type="ARBA" id="ARBA00006484"/>
    </source>
</evidence>
<name>A0AAW1TF50_9CHLO</name>
<organism evidence="3 4">
    <name type="scientific">Apatococcus fuscideae</name>
    <dbReference type="NCBI Taxonomy" id="2026836"/>
    <lineage>
        <taxon>Eukaryota</taxon>
        <taxon>Viridiplantae</taxon>
        <taxon>Chlorophyta</taxon>
        <taxon>core chlorophytes</taxon>
        <taxon>Trebouxiophyceae</taxon>
        <taxon>Chlorellales</taxon>
        <taxon>Chlorellaceae</taxon>
        <taxon>Apatococcus</taxon>
    </lineage>
</organism>
<dbReference type="AlphaFoldDB" id="A0AAW1TF50"/>
<evidence type="ECO:0000313" key="3">
    <source>
        <dbReference type="EMBL" id="KAK9867549.1"/>
    </source>
</evidence>
<dbReference type="PANTHER" id="PTHR24321">
    <property type="entry name" value="DEHYDROGENASES, SHORT CHAIN"/>
    <property type="match status" value="1"/>
</dbReference>
<dbReference type="PRINTS" id="PR00081">
    <property type="entry name" value="GDHRDH"/>
</dbReference>
<accession>A0AAW1TF50</accession>
<dbReference type="InterPro" id="IPR036291">
    <property type="entry name" value="NAD(P)-bd_dom_sf"/>
</dbReference>
<dbReference type="Gene3D" id="3.40.50.720">
    <property type="entry name" value="NAD(P)-binding Rossmann-like Domain"/>
    <property type="match status" value="1"/>
</dbReference>
<comment type="caution">
    <text evidence="3">The sequence shown here is derived from an EMBL/GenBank/DDBJ whole genome shotgun (WGS) entry which is preliminary data.</text>
</comment>
<evidence type="ECO:0000313" key="4">
    <source>
        <dbReference type="Proteomes" id="UP001485043"/>
    </source>
</evidence>
<comment type="similarity">
    <text evidence="1">Belongs to the short-chain dehydrogenases/reductases (SDR) family.</text>
</comment>
<dbReference type="PRINTS" id="PR00080">
    <property type="entry name" value="SDRFAMILY"/>
</dbReference>
<dbReference type="Pfam" id="PF13561">
    <property type="entry name" value="adh_short_C2"/>
    <property type="match status" value="1"/>
</dbReference>
<proteinExistence type="inferred from homology"/>
<reference evidence="3 4" key="1">
    <citation type="journal article" date="2024" name="Nat. Commun.">
        <title>Phylogenomics reveals the evolutionary origins of lichenization in chlorophyte algae.</title>
        <authorList>
            <person name="Puginier C."/>
            <person name="Libourel C."/>
            <person name="Otte J."/>
            <person name="Skaloud P."/>
            <person name="Haon M."/>
            <person name="Grisel S."/>
            <person name="Petersen M."/>
            <person name="Berrin J.G."/>
            <person name="Delaux P.M."/>
            <person name="Dal Grande F."/>
            <person name="Keller J."/>
        </authorList>
    </citation>
    <scope>NUCLEOTIDE SEQUENCE [LARGE SCALE GENOMIC DNA]</scope>
    <source>
        <strain evidence="3 4">SAG 2523</strain>
    </source>
</reference>
<gene>
    <name evidence="3" type="ORF">WJX84_004163</name>
</gene>
<dbReference type="InterPro" id="IPR002347">
    <property type="entry name" value="SDR_fam"/>
</dbReference>
<evidence type="ECO:0000256" key="2">
    <source>
        <dbReference type="ARBA" id="ARBA00023002"/>
    </source>
</evidence>
<dbReference type="InterPro" id="IPR020904">
    <property type="entry name" value="Sc_DH/Rdtase_CS"/>
</dbReference>
<dbReference type="SUPFAM" id="SSF51735">
    <property type="entry name" value="NAD(P)-binding Rossmann-fold domains"/>
    <property type="match status" value="1"/>
</dbReference>
<keyword evidence="4" id="KW-1185">Reference proteome</keyword>
<sequence>MLLKRGSACTGLAFRRQQRPIHKPPSDSDHFRARPVKQSVSAAAADSKRTAVVSGTGTFNGIGRACVREFLKQGYVVVGLDMNPPEDVEADEVLQQFQGSHHFLEVDVSEEASVKNAVGAARQFFGDQVHCVVNNAGLAIPSMPDDPAEKVAAFRKFLAVNLEGAFILAEACIPFMPARQSSIIHISSIRSKFAEPNTEGYTSSKAGMLGLTRAQAVSLDKKVRVNTVMPGYIDTPGSAGEITQDQHDWHLVGRAGHPQDIAHAVVFLADEEKAGFIDGCELMIDGGVSAKLVYPD</sequence>
<dbReference type="PANTHER" id="PTHR24321:SF8">
    <property type="entry name" value="ESTRADIOL 17-BETA-DEHYDROGENASE 8-RELATED"/>
    <property type="match status" value="1"/>
</dbReference>
<dbReference type="GO" id="GO:0016491">
    <property type="term" value="F:oxidoreductase activity"/>
    <property type="evidence" value="ECO:0007669"/>
    <property type="project" value="UniProtKB-KW"/>
</dbReference>